<dbReference type="AlphaFoldDB" id="A0A1R1YI79"/>
<protein>
    <recommendedName>
        <fullName evidence="2">26S proteasome complex subunit SEM1</fullName>
    </recommendedName>
</protein>
<dbReference type="EMBL" id="LSSN01000013">
    <property type="protein sequence ID" value="OMJ26505.1"/>
    <property type="molecule type" value="Genomic_DNA"/>
</dbReference>
<dbReference type="GO" id="GO:0005634">
    <property type="term" value="C:nucleus"/>
    <property type="evidence" value="ECO:0007669"/>
    <property type="project" value="UniProtKB-SubCell"/>
</dbReference>
<dbReference type="SMART" id="SM01385">
    <property type="entry name" value="DSS1_SEM1"/>
    <property type="match status" value="1"/>
</dbReference>
<reference evidence="3 4" key="1">
    <citation type="submission" date="2017-01" db="EMBL/GenBank/DDBJ databases">
        <authorList>
            <person name="Mah S.A."/>
            <person name="Swanson W.J."/>
            <person name="Moy G.W."/>
            <person name="Vacquier V.D."/>
        </authorList>
    </citation>
    <scope>NUCLEOTIDE SEQUENCE [LARGE SCALE GENOMIC DNA]</scope>
    <source>
        <strain evidence="3 4">GSMNP</strain>
    </source>
</reference>
<name>A0A1R1YI79_9FUNG</name>
<proteinExistence type="inferred from homology"/>
<sequence length="75" mass="8985">MEVVNEAEQEKILSNLDEDVEFEEFEAEDWSEDEKDKEDLNLWEEDWDDDDLEDDFSKQLRAELEKTVNPFGQKA</sequence>
<keyword evidence="2" id="KW-0539">Nucleus</keyword>
<dbReference type="InterPro" id="IPR007834">
    <property type="entry name" value="DSS1_SEM1"/>
</dbReference>
<dbReference type="GO" id="GO:0043248">
    <property type="term" value="P:proteasome assembly"/>
    <property type="evidence" value="ECO:0007669"/>
    <property type="project" value="UniProtKB-UniRule"/>
</dbReference>
<comment type="caution">
    <text evidence="3">The sequence shown here is derived from an EMBL/GenBank/DDBJ whole genome shotgun (WGS) entry which is preliminary data.</text>
</comment>
<dbReference type="GO" id="GO:0006406">
    <property type="term" value="P:mRNA export from nucleus"/>
    <property type="evidence" value="ECO:0007669"/>
    <property type="project" value="UniProtKB-UniRule"/>
</dbReference>
<comment type="function">
    <text evidence="2">Component of the 26S proteasome, a multiprotein complex involved in the ATP-dependent degradation of ubiquitinated proteins.</text>
</comment>
<evidence type="ECO:0000313" key="4">
    <source>
        <dbReference type="Proteomes" id="UP000187283"/>
    </source>
</evidence>
<evidence type="ECO:0000313" key="3">
    <source>
        <dbReference type="EMBL" id="OMJ26505.1"/>
    </source>
</evidence>
<dbReference type="Proteomes" id="UP000187283">
    <property type="component" value="Unassembled WGS sequence"/>
</dbReference>
<comment type="similarity">
    <text evidence="1 2">Belongs to the DSS1/SEM1 family.</text>
</comment>
<dbReference type="STRING" id="133412.A0A1R1YI79"/>
<keyword evidence="4" id="KW-1185">Reference proteome</keyword>
<evidence type="ECO:0000256" key="1">
    <source>
        <dbReference type="ARBA" id="ARBA00034491"/>
    </source>
</evidence>
<dbReference type="PANTHER" id="PTHR16771">
    <property type="entry name" value="26 PROTEASOME COMPLEX SUBUNIT DSS1"/>
    <property type="match status" value="1"/>
</dbReference>
<dbReference type="GO" id="GO:0008541">
    <property type="term" value="C:proteasome regulatory particle, lid subcomplex"/>
    <property type="evidence" value="ECO:0007669"/>
    <property type="project" value="UniProtKB-UniRule"/>
</dbReference>
<dbReference type="GO" id="GO:0000724">
    <property type="term" value="P:double-strand break repair via homologous recombination"/>
    <property type="evidence" value="ECO:0007669"/>
    <property type="project" value="TreeGrafter"/>
</dbReference>
<dbReference type="Pfam" id="PF05160">
    <property type="entry name" value="DSS1_SEM1"/>
    <property type="match status" value="1"/>
</dbReference>
<gene>
    <name evidence="3" type="ORF">AYI70_g115</name>
</gene>
<keyword evidence="2 3" id="KW-0647">Proteasome</keyword>
<accession>A0A1R1YI79</accession>
<dbReference type="PANTHER" id="PTHR16771:SF0">
    <property type="entry name" value="26S PROTEASOME COMPLEX SUBUNIT SEM1"/>
    <property type="match status" value="1"/>
</dbReference>
<comment type="subcellular location">
    <subcellularLocation>
        <location evidence="2">Nucleus</location>
    </subcellularLocation>
</comment>
<evidence type="ECO:0000256" key="2">
    <source>
        <dbReference type="RuleBase" id="RU369057"/>
    </source>
</evidence>
<organism evidence="3 4">
    <name type="scientific">Smittium culicis</name>
    <dbReference type="NCBI Taxonomy" id="133412"/>
    <lineage>
        <taxon>Eukaryota</taxon>
        <taxon>Fungi</taxon>
        <taxon>Fungi incertae sedis</taxon>
        <taxon>Zoopagomycota</taxon>
        <taxon>Kickxellomycotina</taxon>
        <taxon>Harpellomycetes</taxon>
        <taxon>Harpellales</taxon>
        <taxon>Legeriomycetaceae</taxon>
        <taxon>Smittium</taxon>
    </lineage>
</organism>